<name>A0A9X3YHI7_9GAMM</name>
<gene>
    <name evidence="1" type="ORF">OD750_002185</name>
</gene>
<accession>A0A9X3YHI7</accession>
<evidence type="ECO:0000313" key="1">
    <source>
        <dbReference type="EMBL" id="MDC8011350.1"/>
    </source>
</evidence>
<dbReference type="RefSeq" id="WP_263543630.1">
    <property type="nucleotide sequence ID" value="NZ_JAOVZO020000001.1"/>
</dbReference>
<comment type="caution">
    <text evidence="1">The sequence shown here is derived from an EMBL/GenBank/DDBJ whole genome shotgun (WGS) entry which is preliminary data.</text>
</comment>
<proteinExistence type="predicted"/>
<dbReference type="Proteomes" id="UP001139971">
    <property type="component" value="Unassembled WGS sequence"/>
</dbReference>
<evidence type="ECO:0008006" key="3">
    <source>
        <dbReference type="Google" id="ProtNLM"/>
    </source>
</evidence>
<sequence>MGDYQRLKELLLGDERAELDRQRERLAELARDVEHDRAGLPRELPRLLREAQRGDGRDKLVDALSAPVASALGTAVREQRQTIVDALFPIIGPAIRKAIVEALRDFSDGFNRALESSLTPRGLKWRFEAWRTGVPYAQVVLKNTLSFRLDHLFLIERDSGLVIARESAPEVADLDADAISGMLTAIGDFVRDSVGGDAPGSLASATVGEHLLWVVEGPRANLAVFLRGVPPAQLRLVLQERLEQIHALLPEAPADGAVTLPGLREALDLDRLRHAAALDPHAPPKKTRPWPLVLVALAIGGALAWWLVNDWLWARHLHDAEKALRAWPGVHVDGIDGSRRGAVVVRGLIDPLAESPRAALAQLLPPDTSLAFEWRGYVSTDPALVARRARQLLAPPEGVRVAFADGRLALRGVAPAAWVAAARERAAWIPGVAVLDLDALHAAEDPSAAQEAELDAVGEALRELKVEFVRETEAADPAPLEAMRAQALRALELAAMLGYDVRFTCHGYNDAPGGDVLNRALRERRAEWLCAELARRGVPADRLSRGDSVADAAEAPTIALRAASLRLERARSADGK</sequence>
<protein>
    <recommendedName>
        <fullName evidence="3">OmpA family protein</fullName>
    </recommendedName>
</protein>
<keyword evidence="2" id="KW-1185">Reference proteome</keyword>
<dbReference type="AlphaFoldDB" id="A0A9X3YHI7"/>
<dbReference type="SUPFAM" id="SSF103088">
    <property type="entry name" value="OmpA-like"/>
    <property type="match status" value="1"/>
</dbReference>
<dbReference type="EMBL" id="JAOVZO020000001">
    <property type="protein sequence ID" value="MDC8011350.1"/>
    <property type="molecule type" value="Genomic_DNA"/>
</dbReference>
<reference evidence="1" key="1">
    <citation type="submission" date="2023-02" db="EMBL/GenBank/DDBJ databases">
        <title>Tahibacter soli sp. nov. isolated from soil.</title>
        <authorList>
            <person name="Baek J.H."/>
            <person name="Lee J.K."/>
            <person name="Choi D.G."/>
            <person name="Jeon C.O."/>
        </authorList>
    </citation>
    <scope>NUCLEOTIDE SEQUENCE</scope>
    <source>
        <strain evidence="1">BL</strain>
    </source>
</reference>
<organism evidence="1 2">
    <name type="scientific">Tahibacter soli</name>
    <dbReference type="NCBI Taxonomy" id="2983605"/>
    <lineage>
        <taxon>Bacteria</taxon>
        <taxon>Pseudomonadati</taxon>
        <taxon>Pseudomonadota</taxon>
        <taxon>Gammaproteobacteria</taxon>
        <taxon>Lysobacterales</taxon>
        <taxon>Rhodanobacteraceae</taxon>
        <taxon>Tahibacter</taxon>
    </lineage>
</organism>
<dbReference type="InterPro" id="IPR036737">
    <property type="entry name" value="OmpA-like_sf"/>
</dbReference>
<evidence type="ECO:0000313" key="2">
    <source>
        <dbReference type="Proteomes" id="UP001139971"/>
    </source>
</evidence>